<evidence type="ECO:0000313" key="2">
    <source>
        <dbReference type="EMBL" id="TYR37407.1"/>
    </source>
</evidence>
<accession>A0A5D4H9V9</accession>
<dbReference type="Proteomes" id="UP000322362">
    <property type="component" value="Unassembled WGS sequence"/>
</dbReference>
<dbReference type="AlphaFoldDB" id="A0A5D4H9V9"/>
<keyword evidence="1" id="KW-0472">Membrane</keyword>
<proteinExistence type="predicted"/>
<keyword evidence="1" id="KW-1133">Transmembrane helix</keyword>
<protein>
    <submittedName>
        <fullName evidence="2">Uncharacterized protein</fullName>
    </submittedName>
</protein>
<keyword evidence="1" id="KW-0812">Transmembrane</keyword>
<dbReference type="RefSeq" id="WP_148918148.1">
    <property type="nucleotide sequence ID" value="NZ_VTAV01000002.1"/>
</dbReference>
<feature type="transmembrane region" description="Helical" evidence="1">
    <location>
        <begin position="47"/>
        <end position="69"/>
    </location>
</feature>
<sequence length="100" mass="11313">MKAQEKHENLTERMVKAIAGILVKTKLQIAKRLAQWEQKCSDLQKKFLFFLFLACGICYCTAILVDAWSSNDMTDTSVMGIGEPYKPPHLVPPVDTLDIK</sequence>
<name>A0A5D4H9V9_9SPHI</name>
<reference evidence="2 3" key="1">
    <citation type="submission" date="2019-08" db="EMBL/GenBank/DDBJ databases">
        <title>Phlebobacter frassis gen. nov. sp. nov., a new member of family Sphingobacteriaceae isolated from sand fly rearing media.</title>
        <authorList>
            <person name="Kakumanu M.L."/>
            <person name="Marayati B.F."/>
            <person name="Wada-Katsumata A."/>
            <person name="Wasserberg G."/>
            <person name="Schal C."/>
            <person name="Apperson C.S."/>
            <person name="Ponnusamy L."/>
        </authorList>
    </citation>
    <scope>NUCLEOTIDE SEQUENCE [LARGE SCALE GENOMIC DNA]</scope>
    <source>
        <strain evidence="2 3">SSI9</strain>
    </source>
</reference>
<comment type="caution">
    <text evidence="2">The sequence shown here is derived from an EMBL/GenBank/DDBJ whole genome shotgun (WGS) entry which is preliminary data.</text>
</comment>
<evidence type="ECO:0000256" key="1">
    <source>
        <dbReference type="SAM" id="Phobius"/>
    </source>
</evidence>
<dbReference type="EMBL" id="VTAV01000002">
    <property type="protein sequence ID" value="TYR37407.1"/>
    <property type="molecule type" value="Genomic_DNA"/>
</dbReference>
<organism evidence="2 3">
    <name type="scientific">Sphingobacterium phlebotomi</name>
    <dbReference type="NCBI Taxonomy" id="2605433"/>
    <lineage>
        <taxon>Bacteria</taxon>
        <taxon>Pseudomonadati</taxon>
        <taxon>Bacteroidota</taxon>
        <taxon>Sphingobacteriia</taxon>
        <taxon>Sphingobacteriales</taxon>
        <taxon>Sphingobacteriaceae</taxon>
        <taxon>Sphingobacterium</taxon>
    </lineage>
</organism>
<gene>
    <name evidence="2" type="ORF">FXV77_05215</name>
</gene>
<keyword evidence="3" id="KW-1185">Reference proteome</keyword>
<evidence type="ECO:0000313" key="3">
    <source>
        <dbReference type="Proteomes" id="UP000322362"/>
    </source>
</evidence>